<organism evidence="1 2">
    <name type="scientific">Rotaria magnacalcarata</name>
    <dbReference type="NCBI Taxonomy" id="392030"/>
    <lineage>
        <taxon>Eukaryota</taxon>
        <taxon>Metazoa</taxon>
        <taxon>Spiralia</taxon>
        <taxon>Gnathifera</taxon>
        <taxon>Rotifera</taxon>
        <taxon>Eurotatoria</taxon>
        <taxon>Bdelloidea</taxon>
        <taxon>Philodinida</taxon>
        <taxon>Philodinidae</taxon>
        <taxon>Rotaria</taxon>
    </lineage>
</organism>
<dbReference type="PANTHER" id="PTHR23034:SF2">
    <property type="entry name" value="GLUTAMATE-RICH PROTEIN 3"/>
    <property type="match status" value="1"/>
</dbReference>
<gene>
    <name evidence="1" type="ORF">BYL167_LOCUS4042</name>
</gene>
<evidence type="ECO:0000313" key="1">
    <source>
        <dbReference type="EMBL" id="CAF3819833.1"/>
    </source>
</evidence>
<dbReference type="PANTHER" id="PTHR23034">
    <property type="entry name" value="GLUTAMATE-RICH PROTEIN 3"/>
    <property type="match status" value="1"/>
</dbReference>
<protein>
    <submittedName>
        <fullName evidence="1">Uncharacterized protein</fullName>
    </submittedName>
</protein>
<dbReference type="EMBL" id="CAJOBH010000827">
    <property type="protein sequence ID" value="CAF3819833.1"/>
    <property type="molecule type" value="Genomic_DNA"/>
</dbReference>
<proteinExistence type="predicted"/>
<dbReference type="AlphaFoldDB" id="A0A8S2JSM4"/>
<evidence type="ECO:0000313" key="2">
    <source>
        <dbReference type="Proteomes" id="UP000681967"/>
    </source>
</evidence>
<reference evidence="1" key="1">
    <citation type="submission" date="2021-02" db="EMBL/GenBank/DDBJ databases">
        <authorList>
            <person name="Nowell W R."/>
        </authorList>
    </citation>
    <scope>NUCLEOTIDE SEQUENCE</scope>
</reference>
<accession>A0A8S2JSM4</accession>
<sequence length="250" mass="30199">MSAPPRPPASPYCSLTDTHLQQYFTRDRIRQHLRRAGLLNKSGHIVTEAEYENRLKDIEITRSNQLKYEEAFLEVLITLGEEQYKLLCQEMEKIKKQLQYQFGRIEKKYARRIHPVKIRVTRDGHTENVRYSYEPEIPERNRLDEILKKLNEFIEKMNTLAKINENNTFLLNLPETIRRFKENQEQIRKQQDLWKKDYDEKETKRTHEIKHEFELLRKQIETSTTDKRHIEQVIQTSVVIKDLRENISHV</sequence>
<dbReference type="Proteomes" id="UP000681967">
    <property type="component" value="Unassembled WGS sequence"/>
</dbReference>
<name>A0A8S2JSM4_9BILA</name>
<comment type="caution">
    <text evidence="1">The sequence shown here is derived from an EMBL/GenBank/DDBJ whole genome shotgun (WGS) entry which is preliminary data.</text>
</comment>
<feature type="non-terminal residue" evidence="1">
    <location>
        <position position="1"/>
    </location>
</feature>
<dbReference type="InterPro" id="IPR027962">
    <property type="entry name" value="ERICH3"/>
</dbReference>